<dbReference type="SUPFAM" id="SSF53335">
    <property type="entry name" value="S-adenosyl-L-methionine-dependent methyltransferases"/>
    <property type="match status" value="1"/>
</dbReference>
<dbReference type="VEuPathDB" id="TriTrypDB:BSAL_27110"/>
<comment type="subcellular location">
    <subcellularLocation>
        <location evidence="1 7">Mitochondrion</location>
    </subcellularLocation>
</comment>
<evidence type="ECO:0000256" key="7">
    <source>
        <dbReference type="RuleBase" id="RU364114"/>
    </source>
</evidence>
<evidence type="ECO:0000313" key="8">
    <source>
        <dbReference type="EMBL" id="CUG90506.1"/>
    </source>
</evidence>
<keyword evidence="3 7" id="KW-0489">Methyltransferase</keyword>
<dbReference type="EC" id="2.1.1.320" evidence="7"/>
<dbReference type="OrthoDB" id="17415at2759"/>
<gene>
    <name evidence="8" type="ORF">BSAL_27110</name>
</gene>
<evidence type="ECO:0000256" key="2">
    <source>
        <dbReference type="ARBA" id="ARBA00005891"/>
    </source>
</evidence>
<comment type="catalytic activity">
    <reaction evidence="6 7">
        <text>L-arginyl-[protein] + 2 S-adenosyl-L-methionine = N(omega),N(omega)'-dimethyl-L-arginyl-[protein] + 2 S-adenosyl-L-homocysteine + 2 H(+)</text>
        <dbReference type="Rhea" id="RHEA:48108"/>
        <dbReference type="Rhea" id="RHEA-COMP:10532"/>
        <dbReference type="Rhea" id="RHEA-COMP:11992"/>
        <dbReference type="ChEBI" id="CHEBI:15378"/>
        <dbReference type="ChEBI" id="CHEBI:29965"/>
        <dbReference type="ChEBI" id="CHEBI:57856"/>
        <dbReference type="ChEBI" id="CHEBI:59789"/>
        <dbReference type="ChEBI" id="CHEBI:88221"/>
        <dbReference type="EC" id="2.1.1.320"/>
    </reaction>
</comment>
<dbReference type="PANTHER" id="PTHR12049">
    <property type="entry name" value="PROTEIN ARGININE METHYLTRANSFERASE NDUFAF7, MITOCHONDRIAL"/>
    <property type="match status" value="1"/>
</dbReference>
<dbReference type="OMA" id="LPFAPNM"/>
<dbReference type="AlphaFoldDB" id="A0A0S4JG91"/>
<evidence type="ECO:0000256" key="5">
    <source>
        <dbReference type="ARBA" id="ARBA00023128"/>
    </source>
</evidence>
<comment type="similarity">
    <text evidence="2 7">Belongs to the NDUFAF7 family.</text>
</comment>
<organism evidence="8 9">
    <name type="scientific">Bodo saltans</name>
    <name type="common">Flagellated protozoan</name>
    <dbReference type="NCBI Taxonomy" id="75058"/>
    <lineage>
        <taxon>Eukaryota</taxon>
        <taxon>Discoba</taxon>
        <taxon>Euglenozoa</taxon>
        <taxon>Kinetoplastea</taxon>
        <taxon>Metakinetoplastina</taxon>
        <taxon>Eubodonida</taxon>
        <taxon>Bodonidae</taxon>
        <taxon>Bodo</taxon>
    </lineage>
</organism>
<dbReference type="InterPro" id="IPR003788">
    <property type="entry name" value="NDUFAF7"/>
</dbReference>
<accession>A0A0S4JG91</accession>
<dbReference type="Pfam" id="PF02636">
    <property type="entry name" value="Methyltransf_28"/>
    <property type="match status" value="1"/>
</dbReference>
<name>A0A0S4JG91_BODSA</name>
<keyword evidence="5 7" id="KW-0496">Mitochondrion</keyword>
<evidence type="ECO:0000256" key="6">
    <source>
        <dbReference type="ARBA" id="ARBA00048612"/>
    </source>
</evidence>
<dbReference type="EMBL" id="CYKH01001839">
    <property type="protein sequence ID" value="CUG90506.1"/>
    <property type="molecule type" value="Genomic_DNA"/>
</dbReference>
<comment type="function">
    <text evidence="7">Arginine methyltransferase involved in the assembly or stability of mitochondrial NADH:ubiquinone oxidoreductase complex (complex I).</text>
</comment>
<dbReference type="GO" id="GO:0035243">
    <property type="term" value="F:protein-arginine omega-N symmetric methyltransferase activity"/>
    <property type="evidence" value="ECO:0007669"/>
    <property type="project" value="UniProtKB-EC"/>
</dbReference>
<dbReference type="GO" id="GO:0032259">
    <property type="term" value="P:methylation"/>
    <property type="evidence" value="ECO:0007669"/>
    <property type="project" value="UniProtKB-KW"/>
</dbReference>
<dbReference type="PANTHER" id="PTHR12049:SF5">
    <property type="entry name" value="PROTEIN ARGININE METHYLTRANSFERASE NDUFAF7 HOMOLOG, MITOCHONDRIAL"/>
    <property type="match status" value="1"/>
</dbReference>
<dbReference type="Proteomes" id="UP000051952">
    <property type="component" value="Unassembled WGS sequence"/>
</dbReference>
<dbReference type="InterPro" id="IPR029063">
    <property type="entry name" value="SAM-dependent_MTases_sf"/>
</dbReference>
<keyword evidence="9" id="KW-1185">Reference proteome</keyword>
<evidence type="ECO:0000256" key="3">
    <source>
        <dbReference type="ARBA" id="ARBA00022603"/>
    </source>
</evidence>
<keyword evidence="4 7" id="KW-0808">Transferase</keyword>
<dbReference type="InterPro" id="IPR038375">
    <property type="entry name" value="NDUFAF7_sf"/>
</dbReference>
<evidence type="ECO:0000313" key="9">
    <source>
        <dbReference type="Proteomes" id="UP000051952"/>
    </source>
</evidence>
<proteinExistence type="inferred from homology"/>
<evidence type="ECO:0000256" key="4">
    <source>
        <dbReference type="ARBA" id="ARBA00022679"/>
    </source>
</evidence>
<sequence length="516" mass="59711">MRVQRFLRSAITLHSPNSLGRVAPPGGSGVMAVNTAPRVLSSTFGEGERSLMALANSEEEKRVARQAKLFEDLLVFEGGAVADHDSLGSRMILREFLHFCMYHRKWGYYPKLYRKYRELMTTGYFDPIPFGSLRSQHDYELYVGKLHETTPGFVTPTQVFQPFYGWVLAEYMLGVMRAKFDPSEPLVVYDVGAGTGALANNVLDFLAEHYPEVYEKTEYHVIEMNPMLITPLRNRLVHHYHHTKIHNMSFLNWRQHDPRRCFVIGLELLSGMPHDSVVWSADGTCSEQWFDFIQPDNLSSCIERFHNIKDPMILRYLRYLGWLQEESFHALKVLCVTGGRENIDPGRWSSWEPNMHDPLHLIMTKMMNIHNPFRTAWIPTASMVMFEMMAEYLPRHHSFFADWSRVQAGLGGFNGPLVQSKMRLAKDFYVRRASETLNSNAGMVDICFPTDFDHLQDVYRKICGDHKEIVNMTHPEFWRTFGGDKTSLFMAKSGYNPITEDFKLFQVFSTHHPAER</sequence>
<dbReference type="Gene3D" id="3.40.50.12710">
    <property type="match status" value="1"/>
</dbReference>
<reference evidence="9" key="1">
    <citation type="submission" date="2015-09" db="EMBL/GenBank/DDBJ databases">
        <authorList>
            <consortium name="Pathogen Informatics"/>
        </authorList>
    </citation>
    <scope>NUCLEOTIDE SEQUENCE [LARGE SCALE GENOMIC DNA]</scope>
    <source>
        <strain evidence="9">Lake Konstanz</strain>
    </source>
</reference>
<dbReference type="GO" id="GO:0005739">
    <property type="term" value="C:mitochondrion"/>
    <property type="evidence" value="ECO:0007669"/>
    <property type="project" value="UniProtKB-SubCell"/>
</dbReference>
<evidence type="ECO:0000256" key="1">
    <source>
        <dbReference type="ARBA" id="ARBA00004173"/>
    </source>
</evidence>
<protein>
    <recommendedName>
        <fullName evidence="7">Protein arginine methyltransferase NDUFAF7</fullName>
        <ecNumber evidence="7">2.1.1.320</ecNumber>
    </recommendedName>
</protein>